<sequence>MAEVPVGEWLKFNNCNFSLDSRKEFRKRLTKIQIKEIELFRIKEQVVREYVMEFLSSFTFVDHIEALDEADTMVFQLGRGKEEYDHEAVHSGSWSVDTMGRKSDKAKGSKKKSPIVGAHLIGKIASYYGLMTLGALMNVTLGPKTSSMSVAKLVDLGICRYNGLGIGEMVAEIPEVVRDDDVGAGQAKIGGVGRHPNMSNANRLRAMDERLGEIVNDVDELLAHHHIDHTRYDGTHYSYVLSIPDLGVQQGVNFMSGIPGYSTAPSPSASQFGMFGDTHPSTSRNQDNMNDD</sequence>
<keyword evidence="3" id="KW-1185">Reference proteome</keyword>
<accession>A0ABQ4YNW4</accession>
<reference evidence="2" key="1">
    <citation type="journal article" date="2022" name="Int. J. Mol. Sci.">
        <title>Draft Genome of Tanacetum Coccineum: Genomic Comparison of Closely Related Tanacetum-Family Plants.</title>
        <authorList>
            <person name="Yamashiro T."/>
            <person name="Shiraishi A."/>
            <person name="Nakayama K."/>
            <person name="Satake H."/>
        </authorList>
    </citation>
    <scope>NUCLEOTIDE SEQUENCE</scope>
</reference>
<reference evidence="2" key="2">
    <citation type="submission" date="2022-01" db="EMBL/GenBank/DDBJ databases">
        <authorList>
            <person name="Yamashiro T."/>
            <person name="Shiraishi A."/>
            <person name="Satake H."/>
            <person name="Nakayama K."/>
        </authorList>
    </citation>
    <scope>NUCLEOTIDE SEQUENCE</scope>
</reference>
<feature type="region of interest" description="Disordered" evidence="1">
    <location>
        <begin position="268"/>
        <end position="292"/>
    </location>
</feature>
<proteinExistence type="predicted"/>
<evidence type="ECO:0000313" key="2">
    <source>
        <dbReference type="EMBL" id="GJS78670.1"/>
    </source>
</evidence>
<organism evidence="2 3">
    <name type="scientific">Tanacetum coccineum</name>
    <dbReference type="NCBI Taxonomy" id="301880"/>
    <lineage>
        <taxon>Eukaryota</taxon>
        <taxon>Viridiplantae</taxon>
        <taxon>Streptophyta</taxon>
        <taxon>Embryophyta</taxon>
        <taxon>Tracheophyta</taxon>
        <taxon>Spermatophyta</taxon>
        <taxon>Magnoliopsida</taxon>
        <taxon>eudicotyledons</taxon>
        <taxon>Gunneridae</taxon>
        <taxon>Pentapetalae</taxon>
        <taxon>asterids</taxon>
        <taxon>campanulids</taxon>
        <taxon>Asterales</taxon>
        <taxon>Asteraceae</taxon>
        <taxon>Asteroideae</taxon>
        <taxon>Anthemideae</taxon>
        <taxon>Anthemidinae</taxon>
        <taxon>Tanacetum</taxon>
    </lineage>
</organism>
<evidence type="ECO:0008006" key="4">
    <source>
        <dbReference type="Google" id="ProtNLM"/>
    </source>
</evidence>
<evidence type="ECO:0000256" key="1">
    <source>
        <dbReference type="SAM" id="MobiDB-lite"/>
    </source>
</evidence>
<dbReference type="EMBL" id="BQNB010010542">
    <property type="protein sequence ID" value="GJS78670.1"/>
    <property type="molecule type" value="Genomic_DNA"/>
</dbReference>
<evidence type="ECO:0000313" key="3">
    <source>
        <dbReference type="Proteomes" id="UP001151760"/>
    </source>
</evidence>
<name>A0ABQ4YNW4_9ASTR</name>
<feature type="compositionally biased region" description="Polar residues" evidence="1">
    <location>
        <begin position="279"/>
        <end position="292"/>
    </location>
</feature>
<dbReference type="Proteomes" id="UP001151760">
    <property type="component" value="Unassembled WGS sequence"/>
</dbReference>
<comment type="caution">
    <text evidence="2">The sequence shown here is derived from an EMBL/GenBank/DDBJ whole genome shotgun (WGS) entry which is preliminary data.</text>
</comment>
<gene>
    <name evidence="2" type="ORF">Tco_0728551</name>
</gene>
<protein>
    <recommendedName>
        <fullName evidence="4">Retrotransposon gag domain-containing protein</fullName>
    </recommendedName>
</protein>